<dbReference type="GO" id="GO:0005886">
    <property type="term" value="C:plasma membrane"/>
    <property type="evidence" value="ECO:0007669"/>
    <property type="project" value="TreeGrafter"/>
</dbReference>
<evidence type="ECO:0000256" key="5">
    <source>
        <dbReference type="RuleBase" id="RU003847"/>
    </source>
</evidence>
<evidence type="ECO:0000256" key="4">
    <source>
        <dbReference type="ARBA" id="ARBA00033308"/>
    </source>
</evidence>
<dbReference type="InterPro" id="IPR004811">
    <property type="entry name" value="RelA/Spo_fam"/>
</dbReference>
<feature type="domain" description="ACT" evidence="6">
    <location>
        <begin position="681"/>
        <end position="753"/>
    </location>
</feature>
<dbReference type="PROSITE" id="PS51671">
    <property type="entry name" value="ACT"/>
    <property type="match status" value="1"/>
</dbReference>
<dbReference type="AlphaFoldDB" id="A0A654KHX6"/>
<dbReference type="Gene3D" id="3.30.460.10">
    <property type="entry name" value="Beta Polymerase, domain 2"/>
    <property type="match status" value="1"/>
</dbReference>
<accession>A0A654KHX6</accession>
<dbReference type="InterPro" id="IPR012675">
    <property type="entry name" value="Beta-grasp_dom_sf"/>
</dbReference>
<dbReference type="NCBIfam" id="TIGR00691">
    <property type="entry name" value="spoT_relA"/>
    <property type="match status" value="1"/>
</dbReference>
<dbReference type="SUPFAM" id="SSF109604">
    <property type="entry name" value="HD-domain/PDEase-like"/>
    <property type="match status" value="1"/>
</dbReference>
<dbReference type="InterPro" id="IPR012676">
    <property type="entry name" value="TGS-like"/>
</dbReference>
<name>A0A654KHX6_TAYEM</name>
<evidence type="ECO:0000313" key="9">
    <source>
        <dbReference type="Proteomes" id="UP000007472"/>
    </source>
</evidence>
<dbReference type="Pfam" id="PF04607">
    <property type="entry name" value="RelA_SpoT"/>
    <property type="match status" value="1"/>
</dbReference>
<dbReference type="KEGG" id="teq:TEQUI_1086"/>
<dbReference type="Pfam" id="PF13328">
    <property type="entry name" value="HD_4"/>
    <property type="match status" value="1"/>
</dbReference>
<dbReference type="Pfam" id="PF02824">
    <property type="entry name" value="TGS"/>
    <property type="match status" value="1"/>
</dbReference>
<dbReference type="Proteomes" id="UP000007472">
    <property type="component" value="Chromosome"/>
</dbReference>
<dbReference type="GO" id="GO:0015969">
    <property type="term" value="P:guanosine tetraphosphate metabolic process"/>
    <property type="evidence" value="ECO:0007669"/>
    <property type="project" value="InterPro"/>
</dbReference>
<dbReference type="SMART" id="SM00954">
    <property type="entry name" value="RelA_SpoT"/>
    <property type="match status" value="1"/>
</dbReference>
<dbReference type="Gene3D" id="1.10.3210.10">
    <property type="entry name" value="Hypothetical protein af1432"/>
    <property type="match status" value="1"/>
</dbReference>
<dbReference type="CDD" id="cd05399">
    <property type="entry name" value="NT_Rel-Spo_like"/>
    <property type="match status" value="1"/>
</dbReference>
<dbReference type="InterPro" id="IPR043519">
    <property type="entry name" value="NT_sf"/>
</dbReference>
<evidence type="ECO:0000313" key="8">
    <source>
        <dbReference type="EMBL" id="ADU92010.1"/>
    </source>
</evidence>
<evidence type="ECO:0000256" key="2">
    <source>
        <dbReference type="ARBA" id="ARBA00029754"/>
    </source>
</evidence>
<dbReference type="PROSITE" id="PS51880">
    <property type="entry name" value="TGS"/>
    <property type="match status" value="1"/>
</dbReference>
<evidence type="ECO:0000259" key="6">
    <source>
        <dbReference type="PROSITE" id="PS51671"/>
    </source>
</evidence>
<proteinExistence type="inferred from homology"/>
<dbReference type="EMBL" id="CP002456">
    <property type="protein sequence ID" value="ADU92010.1"/>
    <property type="molecule type" value="Genomic_DNA"/>
</dbReference>
<dbReference type="Pfam" id="PF13291">
    <property type="entry name" value="ACT_4"/>
    <property type="match status" value="1"/>
</dbReference>
<protein>
    <recommendedName>
        <fullName evidence="1">GTP pyrophosphokinase</fullName>
    </recommendedName>
    <alternativeName>
        <fullName evidence="3">(p)ppGpp synthase</fullName>
    </alternativeName>
    <alternativeName>
        <fullName evidence="2">ATP:GTP 3'-pyrophosphotransferase</fullName>
    </alternativeName>
    <alternativeName>
        <fullName evidence="4">ppGpp synthase I</fullName>
    </alternativeName>
</protein>
<dbReference type="Gene3D" id="3.30.70.260">
    <property type="match status" value="1"/>
</dbReference>
<dbReference type="PANTHER" id="PTHR21262">
    <property type="entry name" value="GUANOSINE-3',5'-BIS DIPHOSPHATE 3'-PYROPHOSPHOHYDROLASE"/>
    <property type="match status" value="1"/>
</dbReference>
<dbReference type="InterPro" id="IPR033655">
    <property type="entry name" value="TGS_RelA/SpoT"/>
</dbReference>
<organism evidence="8 9">
    <name type="scientific">Taylorella equigenitalis (strain MCE9)</name>
    <dbReference type="NCBI Taxonomy" id="937774"/>
    <lineage>
        <taxon>Bacteria</taxon>
        <taxon>Pseudomonadati</taxon>
        <taxon>Pseudomonadota</taxon>
        <taxon>Betaproteobacteria</taxon>
        <taxon>Burkholderiales</taxon>
        <taxon>Alcaligenaceae</taxon>
        <taxon>Taylorella</taxon>
    </lineage>
</organism>
<sequence length="753" mass="84939">MKHPIIGGDDFFDEPWQKTVLEDLSDSERDFLNEVFTFVTPYLKDRNLRSQEGCLRHAKGMLGILSLLQLDVHTLAASVLVVAAPDSNQASEQAKFKTKIMDKFGEEIFDLVEGAQTLKRVGQVVNQASLPTAQQEQYQQELLRKMLLAMATDLRIVLIRLASRLQTLRWFVDSKLECPVEFLQQNRNIYAPLANRLGIWQIKWELEDLSFRFENPQEYRDIANKLEATRAEREQLIKDFIERIQISLDSQGIRAEVSGRAKHIFSIYNKMKNKSLKFEDLYDLLAIRVIVQTERDCYTTLSFVHSNYHPVMEQFDDYIARPKPNGYRSLHTVVRDSNGAVFEVQIRTQKMHEFAEYGMAAHWRYKEAGSKGGAVSASSLYDRQISWMRQLLAWRKEVGIEEATAKLPPPKDDKTKEVAENRIYVMTPQSKLLELPEGSTPVDFAYLLHTDLGHRCRGAKVDGQLVSLNTQLKTGQTVEIIAAKSGGPSRDWLNPELGYLKSPRARAKVRLWFNAIALQQKTNNGQVLVEKELQRLGKTSVNLDTLAQSLGFSRPDDLFLAVGKDEFSVKAIAQAFEVSSDSKDSVEDEVESVTKKSRSNSTEVTGKSGVLVVGVDSLMTQLARCCHPAPPDAISGYVTRGRGVTIHRSSCTAFENLKVKHPERVIDVSWGDTDNSVYPVDILVHALDRTGLIRDISDVLAKQKVNVTAVNSRNRESYAYITLTLEIMSGDQLSKALTNLTNNVQGVLSAKRI</sequence>
<dbReference type="InterPro" id="IPR002912">
    <property type="entry name" value="ACT_dom"/>
</dbReference>
<dbReference type="GO" id="GO:0008893">
    <property type="term" value="F:guanosine-3',5'-bis(diphosphate) 3'-diphosphatase activity"/>
    <property type="evidence" value="ECO:0007669"/>
    <property type="project" value="TreeGrafter"/>
</dbReference>
<dbReference type="InterPro" id="IPR045865">
    <property type="entry name" value="ACT-like_dom_sf"/>
</dbReference>
<evidence type="ECO:0000256" key="3">
    <source>
        <dbReference type="ARBA" id="ARBA00032407"/>
    </source>
</evidence>
<dbReference type="FunFam" id="3.30.460.10:FF:000001">
    <property type="entry name" value="GTP pyrophosphokinase RelA"/>
    <property type="match status" value="1"/>
</dbReference>
<dbReference type="CDD" id="cd04876">
    <property type="entry name" value="ACT_RelA-SpoT"/>
    <property type="match status" value="1"/>
</dbReference>
<dbReference type="PANTHER" id="PTHR21262:SF31">
    <property type="entry name" value="GTP PYROPHOSPHOKINASE"/>
    <property type="match status" value="1"/>
</dbReference>
<dbReference type="InterPro" id="IPR004095">
    <property type="entry name" value="TGS"/>
</dbReference>
<gene>
    <name evidence="8" type="ordered locus">TEQUI_1086</name>
</gene>
<dbReference type="InterPro" id="IPR007685">
    <property type="entry name" value="RelA_SpoT"/>
</dbReference>
<dbReference type="Gene3D" id="3.10.20.30">
    <property type="match status" value="1"/>
</dbReference>
<dbReference type="SUPFAM" id="SSF81271">
    <property type="entry name" value="TGS-like"/>
    <property type="match status" value="1"/>
</dbReference>
<dbReference type="SUPFAM" id="SSF55021">
    <property type="entry name" value="ACT-like"/>
    <property type="match status" value="1"/>
</dbReference>
<dbReference type="GO" id="GO:0042594">
    <property type="term" value="P:response to starvation"/>
    <property type="evidence" value="ECO:0007669"/>
    <property type="project" value="TreeGrafter"/>
</dbReference>
<dbReference type="GO" id="GO:0016301">
    <property type="term" value="F:kinase activity"/>
    <property type="evidence" value="ECO:0007669"/>
    <property type="project" value="UniProtKB-KW"/>
</dbReference>
<evidence type="ECO:0000256" key="1">
    <source>
        <dbReference type="ARBA" id="ARBA00019852"/>
    </source>
</evidence>
<dbReference type="GO" id="GO:0008728">
    <property type="term" value="F:GTP diphosphokinase activity"/>
    <property type="evidence" value="ECO:0007669"/>
    <property type="project" value="TreeGrafter"/>
</dbReference>
<reference evidence="8 9" key="1">
    <citation type="journal article" date="2011" name="J. Bacteriol.">
        <title>Genome sequence of Taylorella equigenitalis MCE9, the causative agent of contagious equine metritis.</title>
        <authorList>
            <person name="Hebert L."/>
            <person name="Moumen B."/>
            <person name="Duquesne F."/>
            <person name="Breuil M.F."/>
            <person name="Laugier C."/>
            <person name="Batto J.M."/>
            <person name="Renault P."/>
            <person name="Petry S."/>
        </authorList>
    </citation>
    <scope>NUCLEOTIDE SEQUENCE [LARGE SCALE GENOMIC DNA]</scope>
    <source>
        <strain evidence="8 9">MCE9</strain>
    </source>
</reference>
<keyword evidence="8" id="KW-0418">Kinase</keyword>
<comment type="function">
    <text evidence="5">In eubacteria ppGpp (guanosine 3'-diphosphate 5'-diphosphate) is a mediator of the stringent response that coordinates a variety of cellular activities in response to changes in nutritional abundance.</text>
</comment>
<dbReference type="SUPFAM" id="SSF81301">
    <property type="entry name" value="Nucleotidyltransferase"/>
    <property type="match status" value="1"/>
</dbReference>
<feature type="domain" description="TGS" evidence="7">
    <location>
        <begin position="421"/>
        <end position="482"/>
    </location>
</feature>
<dbReference type="CDD" id="cd01668">
    <property type="entry name" value="TGS_RSH"/>
    <property type="match status" value="1"/>
</dbReference>
<comment type="similarity">
    <text evidence="5">Belongs to the relA/spoT family.</text>
</comment>
<evidence type="ECO:0000259" key="7">
    <source>
        <dbReference type="PROSITE" id="PS51880"/>
    </source>
</evidence>
<dbReference type="FunFam" id="3.10.20.30:FF:000002">
    <property type="entry name" value="GTP pyrophosphokinase (RelA/SpoT)"/>
    <property type="match status" value="1"/>
</dbReference>
<dbReference type="GO" id="GO:0015949">
    <property type="term" value="P:nucleobase-containing small molecule interconversion"/>
    <property type="evidence" value="ECO:0007669"/>
    <property type="project" value="UniProtKB-ARBA"/>
</dbReference>
<keyword evidence="8" id="KW-0808">Transferase</keyword>